<evidence type="ECO:0000313" key="1">
    <source>
        <dbReference type="EMBL" id="KAA3487770.1"/>
    </source>
</evidence>
<comment type="caution">
    <text evidence="1">The sequence shown here is derived from an EMBL/GenBank/DDBJ whole genome shotgun (WGS) entry which is preliminary data.</text>
</comment>
<sequence>MALDITGKNYLSWMLDAEIHFDAKLVKLLMKEMKHLGLKTEYVTVKDPFVLWNKKKHTPHFTQIMLSCKRNIMKKFLRNILI</sequence>
<organism evidence="1 2">
    <name type="scientific">Gossypium australe</name>
    <dbReference type="NCBI Taxonomy" id="47621"/>
    <lineage>
        <taxon>Eukaryota</taxon>
        <taxon>Viridiplantae</taxon>
        <taxon>Streptophyta</taxon>
        <taxon>Embryophyta</taxon>
        <taxon>Tracheophyta</taxon>
        <taxon>Spermatophyta</taxon>
        <taxon>Magnoliopsida</taxon>
        <taxon>eudicotyledons</taxon>
        <taxon>Gunneridae</taxon>
        <taxon>Pentapetalae</taxon>
        <taxon>rosids</taxon>
        <taxon>malvids</taxon>
        <taxon>Malvales</taxon>
        <taxon>Malvaceae</taxon>
        <taxon>Malvoideae</taxon>
        <taxon>Gossypium</taxon>
    </lineage>
</organism>
<reference evidence="2" key="1">
    <citation type="journal article" date="2019" name="Plant Biotechnol. J.">
        <title>Genome sequencing of the Australian wild diploid species Gossypium australe highlights disease resistance and delayed gland morphogenesis.</title>
        <authorList>
            <person name="Cai Y."/>
            <person name="Cai X."/>
            <person name="Wang Q."/>
            <person name="Wang P."/>
            <person name="Zhang Y."/>
            <person name="Cai C."/>
            <person name="Xu Y."/>
            <person name="Wang K."/>
            <person name="Zhou Z."/>
            <person name="Wang C."/>
            <person name="Geng S."/>
            <person name="Li B."/>
            <person name="Dong Q."/>
            <person name="Hou Y."/>
            <person name="Wang H."/>
            <person name="Ai P."/>
            <person name="Liu Z."/>
            <person name="Yi F."/>
            <person name="Sun M."/>
            <person name="An G."/>
            <person name="Cheng J."/>
            <person name="Zhang Y."/>
            <person name="Shi Q."/>
            <person name="Xie Y."/>
            <person name="Shi X."/>
            <person name="Chang Y."/>
            <person name="Huang F."/>
            <person name="Chen Y."/>
            <person name="Hong S."/>
            <person name="Mi L."/>
            <person name="Sun Q."/>
            <person name="Zhang L."/>
            <person name="Zhou B."/>
            <person name="Peng R."/>
            <person name="Zhang X."/>
            <person name="Liu F."/>
        </authorList>
    </citation>
    <scope>NUCLEOTIDE SEQUENCE [LARGE SCALE GENOMIC DNA]</scope>
    <source>
        <strain evidence="2">cv. PA1801</strain>
    </source>
</reference>
<gene>
    <name evidence="1" type="ORF">EPI10_031577</name>
</gene>
<evidence type="ECO:0000313" key="2">
    <source>
        <dbReference type="Proteomes" id="UP000325315"/>
    </source>
</evidence>
<protein>
    <submittedName>
        <fullName evidence="1">Uncharacterized protein</fullName>
    </submittedName>
</protein>
<keyword evidence="2" id="KW-1185">Reference proteome</keyword>
<accession>A0A5B6X0M8</accession>
<proteinExistence type="predicted"/>
<dbReference type="EMBL" id="SMMG02000001">
    <property type="protein sequence ID" value="KAA3487770.1"/>
    <property type="molecule type" value="Genomic_DNA"/>
</dbReference>
<dbReference type="AlphaFoldDB" id="A0A5B6X0M8"/>
<dbReference type="Proteomes" id="UP000325315">
    <property type="component" value="Unassembled WGS sequence"/>
</dbReference>
<name>A0A5B6X0M8_9ROSI</name>